<evidence type="ECO:0008006" key="4">
    <source>
        <dbReference type="Google" id="ProtNLM"/>
    </source>
</evidence>
<comment type="caution">
    <text evidence="2">The sequence shown here is derived from an EMBL/GenBank/DDBJ whole genome shotgun (WGS) entry which is preliminary data.</text>
</comment>
<feature type="transmembrane region" description="Helical" evidence="1">
    <location>
        <begin position="31"/>
        <end position="49"/>
    </location>
</feature>
<dbReference type="RefSeq" id="WP_082903614.1">
    <property type="nucleotide sequence ID" value="NZ_LVVY01000063.1"/>
</dbReference>
<evidence type="ECO:0000313" key="2">
    <source>
        <dbReference type="EMBL" id="OAM79279.1"/>
    </source>
</evidence>
<evidence type="ECO:0000313" key="3">
    <source>
        <dbReference type="Proteomes" id="UP000078389"/>
    </source>
</evidence>
<reference evidence="2 3" key="1">
    <citation type="submission" date="2016-03" db="EMBL/GenBank/DDBJ databases">
        <title>Genome sequencing of Devosia sp. S37.</title>
        <authorList>
            <person name="Mohd Nor M."/>
        </authorList>
    </citation>
    <scope>NUCLEOTIDE SEQUENCE [LARGE SCALE GENOMIC DNA]</scope>
    <source>
        <strain evidence="2 3">S37</strain>
    </source>
</reference>
<dbReference type="Proteomes" id="UP000078389">
    <property type="component" value="Unassembled WGS sequence"/>
</dbReference>
<dbReference type="OrthoDB" id="1351426at28211"/>
<keyword evidence="1" id="KW-1133">Transmembrane helix</keyword>
<proteinExistence type="predicted"/>
<keyword evidence="3" id="KW-1185">Reference proteome</keyword>
<name>A0A178I2N3_9HYPH</name>
<dbReference type="AlphaFoldDB" id="A0A178I2N3"/>
<gene>
    <name evidence="2" type="ORF">A3840_03205</name>
</gene>
<protein>
    <recommendedName>
        <fullName evidence="4">Major facilitator superfamily (MFS) profile domain-containing protein</fullName>
    </recommendedName>
</protein>
<sequence length="65" mass="6841">MNTTIRSINWGLIALAAPLGGWLALQFGDRVALAIAGAMMLATGTVLLLSRFRDASMPADEPTNP</sequence>
<dbReference type="STRING" id="1770058.A3840_03205"/>
<keyword evidence="1" id="KW-0812">Transmembrane</keyword>
<accession>A0A178I2N3</accession>
<keyword evidence="1" id="KW-0472">Membrane</keyword>
<feature type="transmembrane region" description="Helical" evidence="1">
    <location>
        <begin position="7"/>
        <end position="25"/>
    </location>
</feature>
<evidence type="ECO:0000256" key="1">
    <source>
        <dbReference type="SAM" id="Phobius"/>
    </source>
</evidence>
<organism evidence="2 3">
    <name type="scientific">Devosia elaeis</name>
    <dbReference type="NCBI Taxonomy" id="1770058"/>
    <lineage>
        <taxon>Bacteria</taxon>
        <taxon>Pseudomonadati</taxon>
        <taxon>Pseudomonadota</taxon>
        <taxon>Alphaproteobacteria</taxon>
        <taxon>Hyphomicrobiales</taxon>
        <taxon>Devosiaceae</taxon>
        <taxon>Devosia</taxon>
    </lineage>
</organism>
<dbReference type="EMBL" id="LVVY01000063">
    <property type="protein sequence ID" value="OAM79279.1"/>
    <property type="molecule type" value="Genomic_DNA"/>
</dbReference>